<proteinExistence type="inferred from homology"/>
<keyword evidence="2" id="KW-0805">Transcription regulation</keyword>
<comment type="caution">
    <text evidence="6">The sequence shown here is derived from an EMBL/GenBank/DDBJ whole genome shotgun (WGS) entry which is preliminary data.</text>
</comment>
<evidence type="ECO:0000256" key="4">
    <source>
        <dbReference type="ARBA" id="ARBA00023163"/>
    </source>
</evidence>
<dbReference type="PANTHER" id="PTHR34294:SF1">
    <property type="entry name" value="TRANSCRIPTIONAL REGULATOR LSRR"/>
    <property type="match status" value="1"/>
</dbReference>
<evidence type="ECO:0000313" key="6">
    <source>
        <dbReference type="EMBL" id="ROP27151.1"/>
    </source>
</evidence>
<evidence type="ECO:0000256" key="2">
    <source>
        <dbReference type="ARBA" id="ARBA00023015"/>
    </source>
</evidence>
<protein>
    <submittedName>
        <fullName evidence="6">DeoR family transcriptional regulator</fullName>
    </submittedName>
</protein>
<dbReference type="Pfam" id="PF04198">
    <property type="entry name" value="Sugar-bind"/>
    <property type="match status" value="1"/>
</dbReference>
<gene>
    <name evidence="6" type="ORF">EDC03_2674</name>
</gene>
<dbReference type="InterPro" id="IPR051054">
    <property type="entry name" value="SorC_transcr_regulators"/>
</dbReference>
<keyword evidence="3" id="KW-0238">DNA-binding</keyword>
<dbReference type="GO" id="GO:0030246">
    <property type="term" value="F:carbohydrate binding"/>
    <property type="evidence" value="ECO:0007669"/>
    <property type="project" value="InterPro"/>
</dbReference>
<dbReference type="RefSeq" id="WP_123380751.1">
    <property type="nucleotide sequence ID" value="NZ_RJKN01000007.1"/>
</dbReference>
<evidence type="ECO:0000256" key="3">
    <source>
        <dbReference type="ARBA" id="ARBA00023125"/>
    </source>
</evidence>
<dbReference type="InterPro" id="IPR037171">
    <property type="entry name" value="NagB/RpiA_transferase-like"/>
</dbReference>
<dbReference type="AlphaFoldDB" id="A0A3N1GAA6"/>
<dbReference type="InterPro" id="IPR036388">
    <property type="entry name" value="WH-like_DNA-bd_sf"/>
</dbReference>
<reference evidence="6 7" key="1">
    <citation type="journal article" date="2015" name="Stand. Genomic Sci.">
        <title>Genomic Encyclopedia of Bacterial and Archaeal Type Strains, Phase III: the genomes of soil and plant-associated and newly described type strains.</title>
        <authorList>
            <person name="Whitman W.B."/>
            <person name="Woyke T."/>
            <person name="Klenk H.P."/>
            <person name="Zhou Y."/>
            <person name="Lilburn T.G."/>
            <person name="Beck B.J."/>
            <person name="De Vos P."/>
            <person name="Vandamme P."/>
            <person name="Eisen J.A."/>
            <person name="Garrity G."/>
            <person name="Hugenholtz P."/>
            <person name="Kyrpides N.C."/>
        </authorList>
    </citation>
    <scope>NUCLEOTIDE SEQUENCE [LARGE SCALE GENOMIC DNA]</scope>
    <source>
        <strain evidence="6 7">CECT 7306</strain>
    </source>
</reference>
<evidence type="ECO:0000256" key="1">
    <source>
        <dbReference type="ARBA" id="ARBA00010466"/>
    </source>
</evidence>
<feature type="domain" description="Sugar-binding" evidence="5">
    <location>
        <begin position="60"/>
        <end position="308"/>
    </location>
</feature>
<keyword evidence="7" id="KW-1185">Reference proteome</keyword>
<dbReference type="InterPro" id="IPR007324">
    <property type="entry name" value="Sugar-bd_dom_put"/>
</dbReference>
<dbReference type="GO" id="GO:0003677">
    <property type="term" value="F:DNA binding"/>
    <property type="evidence" value="ECO:0007669"/>
    <property type="project" value="UniProtKB-KW"/>
</dbReference>
<dbReference type="PANTHER" id="PTHR34294">
    <property type="entry name" value="TRANSCRIPTIONAL REGULATOR-RELATED"/>
    <property type="match status" value="1"/>
</dbReference>
<evidence type="ECO:0000259" key="5">
    <source>
        <dbReference type="Pfam" id="PF04198"/>
    </source>
</evidence>
<comment type="similarity">
    <text evidence="1">Belongs to the SorC transcriptional regulatory family.</text>
</comment>
<organism evidence="6 7">
    <name type="scientific">Pseudokineococcus lusitanus</name>
    <dbReference type="NCBI Taxonomy" id="763993"/>
    <lineage>
        <taxon>Bacteria</taxon>
        <taxon>Bacillati</taxon>
        <taxon>Actinomycetota</taxon>
        <taxon>Actinomycetes</taxon>
        <taxon>Kineosporiales</taxon>
        <taxon>Kineosporiaceae</taxon>
        <taxon>Pseudokineococcus</taxon>
    </lineage>
</organism>
<name>A0A3N1GAA6_9ACTN</name>
<evidence type="ECO:0000313" key="7">
    <source>
        <dbReference type="Proteomes" id="UP000276232"/>
    </source>
</evidence>
<accession>A0A3N1GAA6</accession>
<dbReference type="EMBL" id="RJKN01000007">
    <property type="protein sequence ID" value="ROP27151.1"/>
    <property type="molecule type" value="Genomic_DNA"/>
</dbReference>
<dbReference type="Gene3D" id="1.10.10.10">
    <property type="entry name" value="Winged helix-like DNA-binding domain superfamily/Winged helix DNA-binding domain"/>
    <property type="match status" value="1"/>
</dbReference>
<sequence>MDDDVLVAAVARRHFVEEVSKSQIADEMGVSRFKVARLLDQARRDGVVTIEVRTPTHVDLPLSERVARLFSLRQVVAVRPADPGPAGLRRALGAACGSLLAHRLTEDDVLGVSWGRTLQALADESPALPPADVVQLVGSIPGVDLDVGPLELVRRLGHRTGGRVHPLHVPAVLPEPGLAAALRATDPVRATLAAHERLTHAVVGVGAWAPTGSSLRPLLPPDVVRACEEAGAVAETCSTVLDAEGQVVAGSLVPDHCVAVTTDRLRAVRDVVAVAAGAEKVEAVRAVVRAGLVHHLVTDVPTARALLAGVEGPEG</sequence>
<dbReference type="SUPFAM" id="SSF100950">
    <property type="entry name" value="NagB/RpiA/CoA transferase-like"/>
    <property type="match status" value="1"/>
</dbReference>
<dbReference type="InParanoid" id="A0A3N1GAA6"/>
<keyword evidence="4" id="KW-0804">Transcription</keyword>
<dbReference type="Proteomes" id="UP000276232">
    <property type="component" value="Unassembled WGS sequence"/>
</dbReference>
<dbReference type="OrthoDB" id="186585at2"/>
<dbReference type="Gene3D" id="3.40.50.1360">
    <property type="match status" value="1"/>
</dbReference>